<name>A0A4R6DGJ9_9MICO</name>
<dbReference type="RefSeq" id="WP_133520406.1">
    <property type="nucleotide sequence ID" value="NZ_SNVW01000009.1"/>
</dbReference>
<evidence type="ECO:0000313" key="3">
    <source>
        <dbReference type="Proteomes" id="UP000295764"/>
    </source>
</evidence>
<evidence type="ECO:0000259" key="1">
    <source>
        <dbReference type="Pfam" id="PF06983"/>
    </source>
</evidence>
<reference evidence="2 3" key="1">
    <citation type="submission" date="2019-03" db="EMBL/GenBank/DDBJ databases">
        <title>Genomic analyses of the natural microbiome of Caenorhabditis elegans.</title>
        <authorList>
            <person name="Samuel B."/>
        </authorList>
    </citation>
    <scope>NUCLEOTIDE SEQUENCE [LARGE SCALE GENOMIC DNA]</scope>
    <source>
        <strain evidence="2 3">JUb65</strain>
    </source>
</reference>
<protein>
    <submittedName>
        <fullName evidence="2">PhnB protein</fullName>
    </submittedName>
</protein>
<sequence>MTVRLNPYIGFRTQAREALGFYQSVFGGEVALSTFGEAGMTQDPADADKVMHGQLDGADGLVLMVSDAPTGMESPEVSNISISLSGDDGEALTRYWNGLAEGASIIEPLTEAPWGDTFGMLTDRFRVTWLVNISGAAG</sequence>
<proteinExistence type="predicted"/>
<dbReference type="PANTHER" id="PTHR33990:SF1">
    <property type="entry name" value="PROTEIN YJDN"/>
    <property type="match status" value="1"/>
</dbReference>
<accession>A0A4R6DGJ9</accession>
<dbReference type="PANTHER" id="PTHR33990">
    <property type="entry name" value="PROTEIN YJDN-RELATED"/>
    <property type="match status" value="1"/>
</dbReference>
<dbReference type="Proteomes" id="UP000295764">
    <property type="component" value="Unassembled WGS sequence"/>
</dbReference>
<dbReference type="CDD" id="cd06588">
    <property type="entry name" value="PhnB_like"/>
    <property type="match status" value="1"/>
</dbReference>
<dbReference type="InterPro" id="IPR029068">
    <property type="entry name" value="Glyas_Bleomycin-R_OHBP_Dase"/>
</dbReference>
<dbReference type="AlphaFoldDB" id="A0A4R6DGJ9"/>
<comment type="caution">
    <text evidence="2">The sequence shown here is derived from an EMBL/GenBank/DDBJ whole genome shotgun (WGS) entry which is preliminary data.</text>
</comment>
<dbReference type="EMBL" id="SNVW01000009">
    <property type="protein sequence ID" value="TDN43148.1"/>
    <property type="molecule type" value="Genomic_DNA"/>
</dbReference>
<dbReference type="OrthoDB" id="9795306at2"/>
<dbReference type="InterPro" id="IPR028973">
    <property type="entry name" value="PhnB-like"/>
</dbReference>
<organism evidence="2 3">
    <name type="scientific">Curtobacterium flaccumfaciens</name>
    <dbReference type="NCBI Taxonomy" id="2035"/>
    <lineage>
        <taxon>Bacteria</taxon>
        <taxon>Bacillati</taxon>
        <taxon>Actinomycetota</taxon>
        <taxon>Actinomycetes</taxon>
        <taxon>Micrococcales</taxon>
        <taxon>Microbacteriaceae</taxon>
        <taxon>Curtobacterium</taxon>
    </lineage>
</organism>
<feature type="domain" description="PhnB-like" evidence="1">
    <location>
        <begin position="7"/>
        <end position="131"/>
    </location>
</feature>
<dbReference type="SUPFAM" id="SSF54593">
    <property type="entry name" value="Glyoxalase/Bleomycin resistance protein/Dihydroxybiphenyl dioxygenase"/>
    <property type="match status" value="1"/>
</dbReference>
<evidence type="ECO:0000313" key="2">
    <source>
        <dbReference type="EMBL" id="TDN43148.1"/>
    </source>
</evidence>
<gene>
    <name evidence="2" type="ORF">EDF64_10971</name>
</gene>
<dbReference type="Pfam" id="PF06983">
    <property type="entry name" value="3-dmu-9_3-mt"/>
    <property type="match status" value="1"/>
</dbReference>
<dbReference type="Gene3D" id="3.10.180.10">
    <property type="entry name" value="2,3-Dihydroxybiphenyl 1,2-Dioxygenase, domain 1"/>
    <property type="match status" value="1"/>
</dbReference>